<dbReference type="Proteomes" id="UP000823897">
    <property type="component" value="Unassembled WGS sequence"/>
</dbReference>
<comment type="caution">
    <text evidence="1">The sequence shown here is derived from an EMBL/GenBank/DDBJ whole genome shotgun (WGS) entry which is preliminary data.</text>
</comment>
<protein>
    <submittedName>
        <fullName evidence="1">Uncharacterized protein</fullName>
    </submittedName>
</protein>
<evidence type="ECO:0000313" key="2">
    <source>
        <dbReference type="Proteomes" id="UP000823897"/>
    </source>
</evidence>
<organism evidence="1 2">
    <name type="scientific">Candidatus Mediterraneibacter tabaqchaliae</name>
    <dbReference type="NCBI Taxonomy" id="2838689"/>
    <lineage>
        <taxon>Bacteria</taxon>
        <taxon>Bacillati</taxon>
        <taxon>Bacillota</taxon>
        <taxon>Clostridia</taxon>
        <taxon>Lachnospirales</taxon>
        <taxon>Lachnospiraceae</taxon>
        <taxon>Mediterraneibacter</taxon>
    </lineage>
</organism>
<gene>
    <name evidence="1" type="ORF">H9911_01605</name>
</gene>
<reference evidence="1" key="1">
    <citation type="journal article" date="2021" name="PeerJ">
        <title>Extensive microbial diversity within the chicken gut microbiome revealed by metagenomics and culture.</title>
        <authorList>
            <person name="Gilroy R."/>
            <person name="Ravi A."/>
            <person name="Getino M."/>
            <person name="Pursley I."/>
            <person name="Horton D.L."/>
            <person name="Alikhan N.F."/>
            <person name="Baker D."/>
            <person name="Gharbi K."/>
            <person name="Hall N."/>
            <person name="Watson M."/>
            <person name="Adriaenssens E.M."/>
            <person name="Foster-Nyarko E."/>
            <person name="Jarju S."/>
            <person name="Secka A."/>
            <person name="Antonio M."/>
            <person name="Oren A."/>
            <person name="Chaudhuri R.R."/>
            <person name="La Ragione R."/>
            <person name="Hildebrand F."/>
            <person name="Pallen M.J."/>
        </authorList>
    </citation>
    <scope>NUCLEOTIDE SEQUENCE</scope>
    <source>
        <strain evidence="1">ChiGjej3B3-11674</strain>
    </source>
</reference>
<sequence length="105" mass="11973">MTLSQDIILDDSAFHTASQDMKDLAARTEKLKSRLKQMYHDLTTALDTPAGRQLELTAEDVLIQPIEDLLLVIRHTSDTLTEIIGTGYYKSIFIKYEELNQSIKM</sequence>
<name>A0A9D2U0A6_9FIRM</name>
<proteinExistence type="predicted"/>
<dbReference type="EMBL" id="DWUV01000033">
    <property type="protein sequence ID" value="HJD33221.1"/>
    <property type="molecule type" value="Genomic_DNA"/>
</dbReference>
<accession>A0A9D2U0A6</accession>
<reference evidence="1" key="2">
    <citation type="submission" date="2021-04" db="EMBL/GenBank/DDBJ databases">
        <authorList>
            <person name="Gilroy R."/>
        </authorList>
    </citation>
    <scope>NUCLEOTIDE SEQUENCE</scope>
    <source>
        <strain evidence="1">ChiGjej3B3-11674</strain>
    </source>
</reference>
<dbReference type="AlphaFoldDB" id="A0A9D2U0A6"/>
<evidence type="ECO:0000313" key="1">
    <source>
        <dbReference type="EMBL" id="HJD33221.1"/>
    </source>
</evidence>